<gene>
    <name evidence="1" type="ORF">ACFFQ6_28475</name>
</gene>
<evidence type="ECO:0000313" key="1">
    <source>
        <dbReference type="EMBL" id="MFB9783643.1"/>
    </source>
</evidence>
<name>A0ABV5XMD6_9NOCA</name>
<evidence type="ECO:0000313" key="2">
    <source>
        <dbReference type="Proteomes" id="UP001589587"/>
    </source>
</evidence>
<accession>A0ABV5XMD6</accession>
<protein>
    <submittedName>
        <fullName evidence="1">Uncharacterized protein</fullName>
    </submittedName>
</protein>
<keyword evidence="2" id="KW-1185">Reference proteome</keyword>
<comment type="caution">
    <text evidence="1">The sequence shown here is derived from an EMBL/GenBank/DDBJ whole genome shotgun (WGS) entry which is preliminary data.</text>
</comment>
<reference evidence="1 2" key="1">
    <citation type="submission" date="2024-09" db="EMBL/GenBank/DDBJ databases">
        <authorList>
            <person name="Sun Q."/>
            <person name="Mori K."/>
        </authorList>
    </citation>
    <scope>NUCLEOTIDE SEQUENCE [LARGE SCALE GENOMIC DNA]</scope>
    <source>
        <strain evidence="1 2">JCM 11411</strain>
    </source>
</reference>
<dbReference type="EMBL" id="JBHMAS010000071">
    <property type="protein sequence ID" value="MFB9783643.1"/>
    <property type="molecule type" value="Genomic_DNA"/>
</dbReference>
<sequence>MRLYDVAQQGFVSARPLTTKLPTAPAAVPLFSRGRAAVIALDFDAKHHGHAAVVEDVARVLTWLGECGGRAVVDVSSSGGRHVLVPMAPGRTIAVNDLRPLLNQLAVRLPTLDITPMTNAATGCITVPGSRCRGSGHRRLVDDLATAVDTLTVGSDPETLTRLAALLGDISTPQAHTSGVEAEIHASHVTDRIIGAGDHVRLHPSLCRTRTTPPGPVTLFAATGQLDTTRWPSRSEARQSVITHEILVGATPADIVARSHTSEWAGLRAAYGHYANPDQAIRRDTLHSLKWVASSIPEPIRDTGHKIKHTGGAHSPALSKWLTNASSWVTREYQGRKDRWTTHAVIQALAWSAAVSGHEVDGVPVVGVGGRSLSIAAGLLPESTVWSILGRLRETPGSPLLLIERGMGQNPDRYALVTAGSAGSNDEVEPSTQELQIESVHPAWSVIGWRHKAVYDVVASSAGPLTIEDALAAASIGRTSGYETLLDLRVAGLIALENNQIVLGSVDLDTIAHLHGLATAVRERVVRHRAERIVWREWLAAREDARTPPDLPLDLYAVVEDAAHPPDEAYYVAVMDAGPST</sequence>
<dbReference type="Proteomes" id="UP001589587">
    <property type="component" value="Unassembled WGS sequence"/>
</dbReference>
<dbReference type="RefSeq" id="WP_378376279.1">
    <property type="nucleotide sequence ID" value="NZ_JBHMAS010000071.1"/>
</dbReference>
<proteinExistence type="predicted"/>
<organism evidence="1 2">
    <name type="scientific">Rhodococcus baikonurensis</name>
    <dbReference type="NCBI Taxonomy" id="172041"/>
    <lineage>
        <taxon>Bacteria</taxon>
        <taxon>Bacillati</taxon>
        <taxon>Actinomycetota</taxon>
        <taxon>Actinomycetes</taxon>
        <taxon>Mycobacteriales</taxon>
        <taxon>Nocardiaceae</taxon>
        <taxon>Rhodococcus</taxon>
        <taxon>Rhodococcus erythropolis group</taxon>
    </lineage>
</organism>